<accession>A0A1G5RHC1</accession>
<dbReference type="Pfam" id="PF02195">
    <property type="entry name" value="ParB_N"/>
    <property type="match status" value="1"/>
</dbReference>
<evidence type="ECO:0000256" key="2">
    <source>
        <dbReference type="ARBA" id="ARBA00023125"/>
    </source>
</evidence>
<dbReference type="Proteomes" id="UP000198767">
    <property type="component" value="Unassembled WGS sequence"/>
</dbReference>
<dbReference type="EMBL" id="FMWG01000017">
    <property type="protein sequence ID" value="SCZ73473.1"/>
    <property type="molecule type" value="Genomic_DNA"/>
</dbReference>
<evidence type="ECO:0000259" key="4">
    <source>
        <dbReference type="SMART" id="SM00470"/>
    </source>
</evidence>
<dbReference type="RefSeq" id="WP_090221089.1">
    <property type="nucleotide sequence ID" value="NZ_FMWG01000017.1"/>
</dbReference>
<name>A0A1G5RHC1_9RHOB</name>
<comment type="similarity">
    <text evidence="1">Belongs to the ParB family.</text>
</comment>
<gene>
    <name evidence="5" type="ORF">SAMN04488118_11732</name>
</gene>
<dbReference type="STRING" id="1156985.SAMN04488118_11732"/>
<evidence type="ECO:0000313" key="5">
    <source>
        <dbReference type="EMBL" id="SCZ73473.1"/>
    </source>
</evidence>
<dbReference type="GO" id="GO:0003677">
    <property type="term" value="F:DNA binding"/>
    <property type="evidence" value="ECO:0007669"/>
    <property type="project" value="UniProtKB-KW"/>
</dbReference>
<dbReference type="InterPro" id="IPR013741">
    <property type="entry name" value="KorB_domain"/>
</dbReference>
<keyword evidence="2" id="KW-0238">DNA-binding</keyword>
<dbReference type="NCBIfam" id="TIGR00180">
    <property type="entry name" value="parB_part"/>
    <property type="match status" value="1"/>
</dbReference>
<dbReference type="CDD" id="cd16393">
    <property type="entry name" value="SPO0J_N"/>
    <property type="match status" value="1"/>
</dbReference>
<dbReference type="InterPro" id="IPR050336">
    <property type="entry name" value="Chromosome_partition/occlusion"/>
</dbReference>
<keyword evidence="6" id="KW-1185">Reference proteome</keyword>
<dbReference type="FunFam" id="3.90.1530.30:FF:000001">
    <property type="entry name" value="Chromosome partitioning protein ParB"/>
    <property type="match status" value="1"/>
</dbReference>
<dbReference type="PANTHER" id="PTHR33375">
    <property type="entry name" value="CHROMOSOME-PARTITIONING PROTEIN PARB-RELATED"/>
    <property type="match status" value="1"/>
</dbReference>
<dbReference type="InterPro" id="IPR003115">
    <property type="entry name" value="ParB_N"/>
</dbReference>
<feature type="region of interest" description="Disordered" evidence="3">
    <location>
        <begin position="226"/>
        <end position="247"/>
    </location>
</feature>
<evidence type="ECO:0000256" key="3">
    <source>
        <dbReference type="SAM" id="MobiDB-lite"/>
    </source>
</evidence>
<protein>
    <submittedName>
        <fullName evidence="5">Chromosome partitioning protein, ParB family</fullName>
    </submittedName>
</protein>
<dbReference type="AlphaFoldDB" id="A0A1G5RHC1"/>
<organism evidence="5 6">
    <name type="scientific">Epibacterium ulvae</name>
    <dbReference type="NCBI Taxonomy" id="1156985"/>
    <lineage>
        <taxon>Bacteria</taxon>
        <taxon>Pseudomonadati</taxon>
        <taxon>Pseudomonadota</taxon>
        <taxon>Alphaproteobacteria</taxon>
        <taxon>Rhodobacterales</taxon>
        <taxon>Roseobacteraceae</taxon>
        <taxon>Epibacterium</taxon>
    </lineage>
</organism>
<dbReference type="Gene3D" id="1.10.10.2830">
    <property type="match status" value="1"/>
</dbReference>
<dbReference type="Gene3D" id="3.90.1530.30">
    <property type="match status" value="1"/>
</dbReference>
<dbReference type="OrthoDB" id="4204233at2"/>
<dbReference type="InterPro" id="IPR004437">
    <property type="entry name" value="ParB/RepB/Spo0J"/>
</dbReference>
<evidence type="ECO:0000256" key="1">
    <source>
        <dbReference type="ARBA" id="ARBA00006295"/>
    </source>
</evidence>
<dbReference type="PANTHER" id="PTHR33375:SF1">
    <property type="entry name" value="CHROMOSOME-PARTITIONING PROTEIN PARB-RELATED"/>
    <property type="match status" value="1"/>
</dbReference>
<dbReference type="GO" id="GO:0005694">
    <property type="term" value="C:chromosome"/>
    <property type="evidence" value="ECO:0007669"/>
    <property type="project" value="TreeGrafter"/>
</dbReference>
<sequence>MARNLTSTLNKLAASGKLDKINSNKRASGDGDVLIDVAMIEPDPEQPRRTFNQDKLQSLSDNVKVHGVLQAITVQPAGADGKHLIIMGERRWRAAKLAGLKTIPAKVREATSQLRAIQITENVQREELTTMEIALAVEQMKKDGMTRPQIAESLGWSPSAISRFAGVVKMPEELQELARQNVPVLALADLNAQWKKDETAARGFVQATPAEDVTRVTVAALRNEIEAGQGPQNAPAEPPRNNLEPGLSALASEAGTDADKSPRKSPSGQVAILCQQGEKIGRILTDRKAKTNKALMVSFENGERIEEVALTDIVLFEVVEL</sequence>
<dbReference type="InterPro" id="IPR036086">
    <property type="entry name" value="ParB/Sulfiredoxin_sf"/>
</dbReference>
<dbReference type="SUPFAM" id="SSF110849">
    <property type="entry name" value="ParB/Sulfiredoxin"/>
    <property type="match status" value="1"/>
</dbReference>
<dbReference type="GO" id="GO:0007059">
    <property type="term" value="P:chromosome segregation"/>
    <property type="evidence" value="ECO:0007669"/>
    <property type="project" value="TreeGrafter"/>
</dbReference>
<dbReference type="Pfam" id="PF08535">
    <property type="entry name" value="KorB"/>
    <property type="match status" value="1"/>
</dbReference>
<proteinExistence type="inferred from homology"/>
<evidence type="ECO:0000313" key="6">
    <source>
        <dbReference type="Proteomes" id="UP000198767"/>
    </source>
</evidence>
<reference evidence="5 6" key="1">
    <citation type="submission" date="2016-10" db="EMBL/GenBank/DDBJ databases">
        <authorList>
            <person name="de Groot N.N."/>
        </authorList>
    </citation>
    <scope>NUCLEOTIDE SEQUENCE [LARGE SCALE GENOMIC DNA]</scope>
    <source>
        <strain evidence="5 6">U95</strain>
    </source>
</reference>
<feature type="domain" description="ParB-like N-terminal" evidence="4">
    <location>
        <begin position="33"/>
        <end position="123"/>
    </location>
</feature>
<dbReference type="SMART" id="SM00470">
    <property type="entry name" value="ParB"/>
    <property type="match status" value="1"/>
</dbReference>